<dbReference type="GeneID" id="20209525"/>
<dbReference type="CTD" id="20209525"/>
<dbReference type="AlphaFoldDB" id="T1FL26"/>
<dbReference type="Proteomes" id="UP000015101">
    <property type="component" value="Unassembled WGS sequence"/>
</dbReference>
<dbReference type="InParanoid" id="T1FL26"/>
<evidence type="ECO:0000256" key="1">
    <source>
        <dbReference type="SAM" id="Phobius"/>
    </source>
</evidence>
<evidence type="ECO:0000313" key="3">
    <source>
        <dbReference type="EnsemblMetazoa" id="HelroP184369"/>
    </source>
</evidence>
<name>T1FL26_HELRO</name>
<evidence type="ECO:0000313" key="2">
    <source>
        <dbReference type="EMBL" id="ESO00130.1"/>
    </source>
</evidence>
<keyword evidence="4" id="KW-1185">Reference proteome</keyword>
<keyword evidence="1" id="KW-0812">Transmembrane</keyword>
<dbReference type="EMBL" id="KB097016">
    <property type="protein sequence ID" value="ESO00130.1"/>
    <property type="molecule type" value="Genomic_DNA"/>
</dbReference>
<dbReference type="HOGENOM" id="CLU_059811_2_1_1"/>
<sequence length="136" mass="15500">MHQRSCKTYKSLKANISNVETDDDSDGRQAAFKHTSTTAAISKPLLGIKMPKSSIHWSEANAFFQMELKPLDIISDIDSFAIKRRVSRNDISYFAANCAGFLLSPLHHTPVIWILQLTMKLRKSSEKVKLKYHRVH</sequence>
<feature type="transmembrane region" description="Helical" evidence="1">
    <location>
        <begin position="93"/>
        <end position="115"/>
    </location>
</feature>
<dbReference type="RefSeq" id="XP_009021772.1">
    <property type="nucleotide sequence ID" value="XM_009023524.1"/>
</dbReference>
<organism evidence="3 4">
    <name type="scientific">Helobdella robusta</name>
    <name type="common">Californian leech</name>
    <dbReference type="NCBI Taxonomy" id="6412"/>
    <lineage>
        <taxon>Eukaryota</taxon>
        <taxon>Metazoa</taxon>
        <taxon>Spiralia</taxon>
        <taxon>Lophotrochozoa</taxon>
        <taxon>Annelida</taxon>
        <taxon>Clitellata</taxon>
        <taxon>Hirudinea</taxon>
        <taxon>Rhynchobdellida</taxon>
        <taxon>Glossiphoniidae</taxon>
        <taxon>Helobdella</taxon>
    </lineage>
</organism>
<reference evidence="3" key="3">
    <citation type="submission" date="2015-06" db="UniProtKB">
        <authorList>
            <consortium name="EnsemblMetazoa"/>
        </authorList>
    </citation>
    <scope>IDENTIFICATION</scope>
</reference>
<keyword evidence="1" id="KW-0472">Membrane</keyword>
<keyword evidence="1" id="KW-1133">Transmembrane helix</keyword>
<dbReference type="EMBL" id="AMQM01009825">
    <property type="status" value="NOT_ANNOTATED_CDS"/>
    <property type="molecule type" value="Genomic_DNA"/>
</dbReference>
<evidence type="ECO:0000313" key="4">
    <source>
        <dbReference type="Proteomes" id="UP000015101"/>
    </source>
</evidence>
<reference evidence="4" key="1">
    <citation type="submission" date="2012-12" db="EMBL/GenBank/DDBJ databases">
        <authorList>
            <person name="Hellsten U."/>
            <person name="Grimwood J."/>
            <person name="Chapman J.A."/>
            <person name="Shapiro H."/>
            <person name="Aerts A."/>
            <person name="Otillar R.P."/>
            <person name="Terry A.Y."/>
            <person name="Boore J.L."/>
            <person name="Simakov O."/>
            <person name="Marletaz F."/>
            <person name="Cho S.-J."/>
            <person name="Edsinger-Gonzales E."/>
            <person name="Havlak P."/>
            <person name="Kuo D.-H."/>
            <person name="Larsson T."/>
            <person name="Lv J."/>
            <person name="Arendt D."/>
            <person name="Savage R."/>
            <person name="Osoegawa K."/>
            <person name="de Jong P."/>
            <person name="Lindberg D.R."/>
            <person name="Seaver E.C."/>
            <person name="Weisblat D.A."/>
            <person name="Putnam N.H."/>
            <person name="Grigoriev I.V."/>
            <person name="Rokhsar D.S."/>
        </authorList>
    </citation>
    <scope>NUCLEOTIDE SEQUENCE</scope>
</reference>
<gene>
    <name evidence="3" type="primary">20209525</name>
    <name evidence="2" type="ORF">HELRODRAFT_184369</name>
</gene>
<reference evidence="2 4" key="2">
    <citation type="journal article" date="2013" name="Nature">
        <title>Insights into bilaterian evolution from three spiralian genomes.</title>
        <authorList>
            <person name="Simakov O."/>
            <person name="Marletaz F."/>
            <person name="Cho S.J."/>
            <person name="Edsinger-Gonzales E."/>
            <person name="Havlak P."/>
            <person name="Hellsten U."/>
            <person name="Kuo D.H."/>
            <person name="Larsson T."/>
            <person name="Lv J."/>
            <person name="Arendt D."/>
            <person name="Savage R."/>
            <person name="Osoegawa K."/>
            <person name="de Jong P."/>
            <person name="Grimwood J."/>
            <person name="Chapman J.A."/>
            <person name="Shapiro H."/>
            <person name="Aerts A."/>
            <person name="Otillar R.P."/>
            <person name="Terry A.Y."/>
            <person name="Boore J.L."/>
            <person name="Grigoriev I.V."/>
            <person name="Lindberg D.R."/>
            <person name="Seaver E.C."/>
            <person name="Weisblat D.A."/>
            <person name="Putnam N.H."/>
            <person name="Rokhsar D.S."/>
        </authorList>
    </citation>
    <scope>NUCLEOTIDE SEQUENCE</scope>
</reference>
<proteinExistence type="predicted"/>
<dbReference type="OrthoDB" id="416119at2759"/>
<protein>
    <submittedName>
        <fullName evidence="2 3">Uncharacterized protein</fullName>
    </submittedName>
</protein>
<dbReference type="KEGG" id="hro:HELRODRAFT_184369"/>
<dbReference type="EnsemblMetazoa" id="HelroT184369">
    <property type="protein sequence ID" value="HelroP184369"/>
    <property type="gene ID" value="HelroG184369"/>
</dbReference>
<accession>T1FL26</accession>